<sequence>MSASMAKQLGNFIGSFIDYDVNKIRVWGNFLSASTYTRNARFAFRMGYFLRASSQRATPPTSIWLREEVPIGVPNIENSFGKIKGIRDNSLNSYPQNMANTNMDDKEIGYLQGKLTRLPNGSIIDVVGRNGGLLIGWKNTCTLSLWSFSERHIDVLIDDDSNGRTEVTNIREQLDREIANNLLWDLFQCFKNKHLVHLFSDRCPLLVDMGMNSFHSNWDVVLRKIVDAKFALNIEIDKEELFREQRARVLSQIAQNFLVSLFSSHGVANPVEILEGINNCITHDMNPKLIRDFYHEEVYATLKSMSPLKASSEGLSSLLKLASLSERLMGARIVRGTPLIMYLLFVNDSLLFGEGNASGGTKLKIFWANM</sequence>
<dbReference type="EMBL" id="JABFAF010270856">
    <property type="protein sequence ID" value="MBA0878195.1"/>
    <property type="molecule type" value="Genomic_DNA"/>
</dbReference>
<name>A0A7J9N4F1_GOSSC</name>
<evidence type="ECO:0000313" key="1">
    <source>
        <dbReference type="EMBL" id="MBA0878195.1"/>
    </source>
</evidence>
<proteinExistence type="predicted"/>
<reference evidence="1 2" key="1">
    <citation type="journal article" date="2019" name="Genome Biol. Evol.">
        <title>Insights into the evolution of the New World diploid cottons (Gossypium, subgenus Houzingenia) based on genome sequencing.</title>
        <authorList>
            <person name="Grover C.E."/>
            <person name="Arick M.A. 2nd"/>
            <person name="Thrash A."/>
            <person name="Conover J.L."/>
            <person name="Sanders W.S."/>
            <person name="Peterson D.G."/>
            <person name="Frelichowski J.E."/>
            <person name="Scheffler J.A."/>
            <person name="Scheffler B.E."/>
            <person name="Wendel J.F."/>
        </authorList>
    </citation>
    <scope>NUCLEOTIDE SEQUENCE [LARGE SCALE GENOMIC DNA]</scope>
    <source>
        <strain evidence="1">1</strain>
        <tissue evidence="1">Leaf</tissue>
    </source>
</reference>
<dbReference type="Proteomes" id="UP000593576">
    <property type="component" value="Unassembled WGS sequence"/>
</dbReference>
<comment type="caution">
    <text evidence="1">The sequence shown here is derived from an EMBL/GenBank/DDBJ whole genome shotgun (WGS) entry which is preliminary data.</text>
</comment>
<keyword evidence="2" id="KW-1185">Reference proteome</keyword>
<protein>
    <submittedName>
        <fullName evidence="1">Uncharacterized protein</fullName>
    </submittedName>
</protein>
<organism evidence="1 2">
    <name type="scientific">Gossypium schwendimanii</name>
    <name type="common">Cotton</name>
    <dbReference type="NCBI Taxonomy" id="34291"/>
    <lineage>
        <taxon>Eukaryota</taxon>
        <taxon>Viridiplantae</taxon>
        <taxon>Streptophyta</taxon>
        <taxon>Embryophyta</taxon>
        <taxon>Tracheophyta</taxon>
        <taxon>Spermatophyta</taxon>
        <taxon>Magnoliopsida</taxon>
        <taxon>eudicotyledons</taxon>
        <taxon>Gunneridae</taxon>
        <taxon>Pentapetalae</taxon>
        <taxon>rosids</taxon>
        <taxon>malvids</taxon>
        <taxon>Malvales</taxon>
        <taxon>Malvaceae</taxon>
        <taxon>Malvoideae</taxon>
        <taxon>Gossypium</taxon>
    </lineage>
</organism>
<dbReference type="AlphaFoldDB" id="A0A7J9N4F1"/>
<accession>A0A7J9N4F1</accession>
<gene>
    <name evidence="1" type="ORF">Goshw_029429</name>
</gene>
<evidence type="ECO:0000313" key="2">
    <source>
        <dbReference type="Proteomes" id="UP000593576"/>
    </source>
</evidence>